<dbReference type="GO" id="GO:0042597">
    <property type="term" value="C:periplasmic space"/>
    <property type="evidence" value="ECO:0007669"/>
    <property type="project" value="UniProtKB-ARBA"/>
</dbReference>
<dbReference type="Pfam" id="PF00496">
    <property type="entry name" value="SBP_bac_5"/>
    <property type="match status" value="1"/>
</dbReference>
<evidence type="ECO:0000256" key="1">
    <source>
        <dbReference type="ARBA" id="ARBA00004196"/>
    </source>
</evidence>
<feature type="domain" description="Solute-binding protein family 5" evidence="6">
    <location>
        <begin position="83"/>
        <end position="460"/>
    </location>
</feature>
<dbReference type="PROSITE" id="PS51257">
    <property type="entry name" value="PROKAR_LIPOPROTEIN"/>
    <property type="match status" value="1"/>
</dbReference>
<sequence length="544" mass="58737">MNRKTLVLPVAIGLLAPVLAACGGSDGGGDSDDAIVIGTTDAFAATSDAPAPFDPAYAYDAGSWNVLRQTVQTLMIAPRGGGEPEPEAAESCRFSDNINKRYECTLRDGLKFANGNALTAEDVKFSVERTRALGESLPEEQNSGVSGLLAGIDTVEAVSEDKVVFHLNASDATFPHKLATPAAGIVDADTYSAKKLRNGFQVDASGPYTLETETKQVEGVEEVVKAVFTKNPNYKGSLKVNSDKLEMRTFAKASQMSTALKSGDIDVMGRTIEPAQIKDFSAGAVEGIELVEMPGLEIRYLGFDTDAPVVEEKAVRQAMAQLVDRAAIVSEVYGTSAEELYSLVPSGVTGHTNSFFNKYSEPDKARAAQLLGKAGIKTPVKVTLNYSTDKYGEVTKQEFEILRDQLNGSDLFDVTIKGTPWKTYRSAELKGEYAVYGMGWFPDFPDADNFLAPFVGEGNFLNSPYRNSKINNTLIPQSRQEADRLAAGDSLKQIQDIIAEDVPVLPLWQGKTYVAARDDITGVEWVLNSSSNMQLWELGRGIGE</sequence>
<evidence type="ECO:0000256" key="2">
    <source>
        <dbReference type="ARBA" id="ARBA00005695"/>
    </source>
</evidence>
<dbReference type="Gene3D" id="3.90.76.10">
    <property type="entry name" value="Dipeptide-binding Protein, Domain 1"/>
    <property type="match status" value="1"/>
</dbReference>
<comment type="similarity">
    <text evidence="2">Belongs to the bacterial solute-binding protein 5 family.</text>
</comment>
<evidence type="ECO:0000313" key="7">
    <source>
        <dbReference type="EMBL" id="NGO75363.1"/>
    </source>
</evidence>
<dbReference type="GO" id="GO:1904680">
    <property type="term" value="F:peptide transmembrane transporter activity"/>
    <property type="evidence" value="ECO:0007669"/>
    <property type="project" value="TreeGrafter"/>
</dbReference>
<dbReference type="PANTHER" id="PTHR30290">
    <property type="entry name" value="PERIPLASMIC BINDING COMPONENT OF ABC TRANSPORTER"/>
    <property type="match status" value="1"/>
</dbReference>
<dbReference type="Gene3D" id="3.10.105.10">
    <property type="entry name" value="Dipeptide-binding Protein, Domain 3"/>
    <property type="match status" value="1"/>
</dbReference>
<dbReference type="GO" id="GO:0030313">
    <property type="term" value="C:cell envelope"/>
    <property type="evidence" value="ECO:0007669"/>
    <property type="project" value="UniProtKB-SubCell"/>
</dbReference>
<dbReference type="PIRSF" id="PIRSF002741">
    <property type="entry name" value="MppA"/>
    <property type="match status" value="1"/>
</dbReference>
<keyword evidence="3" id="KW-0813">Transport</keyword>
<feature type="chain" id="PRO_5026074826" evidence="5">
    <location>
        <begin position="21"/>
        <end position="544"/>
    </location>
</feature>
<dbReference type="Gene3D" id="3.40.190.10">
    <property type="entry name" value="Periplasmic binding protein-like II"/>
    <property type="match status" value="1"/>
</dbReference>
<organism evidence="7 8">
    <name type="scientific">Streptomyces mesophilus</name>
    <dbReference type="NCBI Taxonomy" id="1775132"/>
    <lineage>
        <taxon>Bacteria</taxon>
        <taxon>Bacillati</taxon>
        <taxon>Actinomycetota</taxon>
        <taxon>Actinomycetes</taxon>
        <taxon>Kitasatosporales</taxon>
        <taxon>Streptomycetaceae</taxon>
        <taxon>Streptomyces</taxon>
    </lineage>
</organism>
<feature type="signal peptide" evidence="5">
    <location>
        <begin position="1"/>
        <end position="20"/>
    </location>
</feature>
<dbReference type="AlphaFoldDB" id="A0A6G4XDP9"/>
<name>A0A6G4XDP9_9ACTN</name>
<dbReference type="GO" id="GO:0043190">
    <property type="term" value="C:ATP-binding cassette (ABC) transporter complex"/>
    <property type="evidence" value="ECO:0007669"/>
    <property type="project" value="InterPro"/>
</dbReference>
<evidence type="ECO:0000313" key="8">
    <source>
        <dbReference type="Proteomes" id="UP000481109"/>
    </source>
</evidence>
<reference evidence="7 8" key="1">
    <citation type="submission" date="2020-02" db="EMBL/GenBank/DDBJ databases">
        <title>Whole-genome analyses of novel actinobacteria.</title>
        <authorList>
            <person name="Sahin N."/>
            <person name="Tokatli A."/>
        </authorList>
    </citation>
    <scope>NUCLEOTIDE SEQUENCE [LARGE SCALE GENOMIC DNA]</scope>
    <source>
        <strain evidence="7 8">YC504</strain>
    </source>
</reference>
<protein>
    <submittedName>
        <fullName evidence="7">Peptide-binding protein</fullName>
    </submittedName>
</protein>
<accession>A0A6G4XDP9</accession>
<dbReference type="InterPro" id="IPR030678">
    <property type="entry name" value="Peptide/Ni-bd"/>
</dbReference>
<dbReference type="RefSeq" id="WP_165330879.1">
    <property type="nucleotide sequence ID" value="NZ_JAAKZW010000013.1"/>
</dbReference>
<evidence type="ECO:0000259" key="6">
    <source>
        <dbReference type="Pfam" id="PF00496"/>
    </source>
</evidence>
<comment type="caution">
    <text evidence="7">The sequence shown here is derived from an EMBL/GenBank/DDBJ whole genome shotgun (WGS) entry which is preliminary data.</text>
</comment>
<evidence type="ECO:0000256" key="5">
    <source>
        <dbReference type="SAM" id="SignalP"/>
    </source>
</evidence>
<dbReference type="PANTHER" id="PTHR30290:SF10">
    <property type="entry name" value="PERIPLASMIC OLIGOPEPTIDE-BINDING PROTEIN-RELATED"/>
    <property type="match status" value="1"/>
</dbReference>
<dbReference type="SUPFAM" id="SSF53850">
    <property type="entry name" value="Periplasmic binding protein-like II"/>
    <property type="match status" value="1"/>
</dbReference>
<keyword evidence="8" id="KW-1185">Reference proteome</keyword>
<dbReference type="InterPro" id="IPR039424">
    <property type="entry name" value="SBP_5"/>
</dbReference>
<keyword evidence="4 5" id="KW-0732">Signal</keyword>
<dbReference type="FunFam" id="3.10.105.10:FF:000012">
    <property type="entry name" value="Peptide/nickel transport system substrate-binding protein"/>
    <property type="match status" value="1"/>
</dbReference>
<dbReference type="Proteomes" id="UP000481109">
    <property type="component" value="Unassembled WGS sequence"/>
</dbReference>
<comment type="subcellular location">
    <subcellularLocation>
        <location evidence="1">Cell envelope</location>
    </subcellularLocation>
</comment>
<gene>
    <name evidence="7" type="ORF">G6045_06680</name>
</gene>
<evidence type="ECO:0000256" key="4">
    <source>
        <dbReference type="ARBA" id="ARBA00022729"/>
    </source>
</evidence>
<dbReference type="GO" id="GO:0015833">
    <property type="term" value="P:peptide transport"/>
    <property type="evidence" value="ECO:0007669"/>
    <property type="project" value="TreeGrafter"/>
</dbReference>
<dbReference type="InterPro" id="IPR000914">
    <property type="entry name" value="SBP_5_dom"/>
</dbReference>
<evidence type="ECO:0000256" key="3">
    <source>
        <dbReference type="ARBA" id="ARBA00022448"/>
    </source>
</evidence>
<dbReference type="EMBL" id="JAAKZW010000013">
    <property type="protein sequence ID" value="NGO75363.1"/>
    <property type="molecule type" value="Genomic_DNA"/>
</dbReference>
<proteinExistence type="inferred from homology"/>